<dbReference type="PANTHER" id="PTHR22891">
    <property type="entry name" value="EUKARYOTIC TRANSLATION INITIATION FACTOR 2C"/>
    <property type="match status" value="1"/>
</dbReference>
<feature type="region of interest" description="Disordered" evidence="1">
    <location>
        <begin position="1"/>
        <end position="29"/>
    </location>
</feature>
<dbReference type="Pfam" id="PF02171">
    <property type="entry name" value="Piwi"/>
    <property type="match status" value="1"/>
</dbReference>
<dbReference type="Gene3D" id="3.30.420.10">
    <property type="entry name" value="Ribonuclease H-like superfamily/Ribonuclease H"/>
    <property type="match status" value="1"/>
</dbReference>
<dbReference type="Gene3D" id="3.40.50.2300">
    <property type="match status" value="1"/>
</dbReference>
<dbReference type="GO" id="GO:0003676">
    <property type="term" value="F:nucleic acid binding"/>
    <property type="evidence" value="ECO:0007669"/>
    <property type="project" value="InterPro"/>
</dbReference>
<dbReference type="EMBL" id="ML977310">
    <property type="protein sequence ID" value="KAF2122712.1"/>
    <property type="molecule type" value="Genomic_DNA"/>
</dbReference>
<dbReference type="OrthoDB" id="10252740at2759"/>
<dbReference type="SMART" id="SM00950">
    <property type="entry name" value="Piwi"/>
    <property type="match status" value="1"/>
</dbReference>
<feature type="domain" description="Piwi" evidence="2">
    <location>
        <begin position="576"/>
        <end position="909"/>
    </location>
</feature>
<dbReference type="InterPro" id="IPR003165">
    <property type="entry name" value="Piwi"/>
</dbReference>
<organism evidence="3 4">
    <name type="scientific">Lophiotrema nucula</name>
    <dbReference type="NCBI Taxonomy" id="690887"/>
    <lineage>
        <taxon>Eukaryota</taxon>
        <taxon>Fungi</taxon>
        <taxon>Dikarya</taxon>
        <taxon>Ascomycota</taxon>
        <taxon>Pezizomycotina</taxon>
        <taxon>Dothideomycetes</taxon>
        <taxon>Pleosporomycetidae</taxon>
        <taxon>Pleosporales</taxon>
        <taxon>Lophiotremataceae</taxon>
        <taxon>Lophiotrema</taxon>
    </lineage>
</organism>
<dbReference type="Proteomes" id="UP000799770">
    <property type="component" value="Unassembled WGS sequence"/>
</dbReference>
<evidence type="ECO:0000313" key="3">
    <source>
        <dbReference type="EMBL" id="KAF2122712.1"/>
    </source>
</evidence>
<dbReference type="Gene3D" id="2.170.260.10">
    <property type="entry name" value="paz domain"/>
    <property type="match status" value="1"/>
</dbReference>
<protein>
    <submittedName>
        <fullName evidence="3">Ribonuclease H-like domain-containing protein</fullName>
    </submittedName>
</protein>
<name>A0A6A5ZSM8_9PLEO</name>
<dbReference type="InterPro" id="IPR012337">
    <property type="entry name" value="RNaseH-like_sf"/>
</dbReference>
<dbReference type="SUPFAM" id="SSF53098">
    <property type="entry name" value="Ribonuclease H-like"/>
    <property type="match status" value="1"/>
</dbReference>
<proteinExistence type="predicted"/>
<dbReference type="InterPro" id="IPR014811">
    <property type="entry name" value="ArgoL1"/>
</dbReference>
<dbReference type="Pfam" id="PF08699">
    <property type="entry name" value="ArgoL1"/>
    <property type="match status" value="1"/>
</dbReference>
<accession>A0A6A5ZSM8</accession>
<sequence length="1007" mass="114064">MNDTSSPGPTKIEDFPPRPSPLGQRPTETVTSNHFTVQIDPKAEFFEYQIVDGPTGANRNILKKFHDETIEKVAFLKTYRNKFVSDNYATILAWAELHKNITQLRNGTGNENTTWGPYNVPDGKKRDDGTQPARLVYIRFLRKFSFANLEQYVLGQSNDLRLWDSTVEIKALNLVISKCFEGSVAEVGSNKHFIIQRPPKLLQKKGSRAPRGYANEGNSLCLMDGYYHTVKPGQDKILLNVNYVTSAFYSEKLVSEFLLDTETFKSVSQRRDALIGVRVRITYGRGKSRPARDADHAFEEGRIKTITGVSKWSIDEQEFKMKDENGSEAKVTVKQYLHNTYQHSFTAQESTYPAINLGTLVDPSWFSPTHLMILPNGVYRKPVPDDLTESMLNAACRTPDVNKGLVERMFQHLRVGSLDSSGFAALTKCPPIRICLNLLKVPRTVIPYPTILYKGTQTVNLYQPKERSRWILRGLQFHLNGRNTNERLHVTFLTAPNLGWSNAPHRIYGKSVETLQALLTIYNFVAKLKNTKTGKEYPNEDKFNLHQGQLKSTSTDVLRQELQLAKARASGNDKVLVLLLIPKRNIAIYQEFKDLADREVGVQTICMTEEANMELHKDKRIKNIKSGEWETKKAPFAKDIMGYFGNIMMKVNLKFGGINHTTRAVLTSLSKTLVLGADVTHPGTNAVQGCPSIAAIVGSVDDTGGKFLGSMRLQSTLKKDHEIITDVEDMVLERLADWADRHGGHFPQNILYYRDGVSDGQFSEVKRVEITAIRTAFAKFATRKGLPTANVKITAAVSAKRHHTRFYPDLNKDKEGSANNCKPGTLVEHDVTHPFFIDFFLQSHSGLQGTARPTRYFVIENGMQLSPQAFQNLTHELCYTYVRATLGVSYASPAYYADRLCERGRAYIRKYLIGDKDIKDELKTNKKKWAKEFAKLADACYPRNKGTDGRLEKKSDERIILETICRQKLDQKCRDHTMANVKREWEKHRGAGSNPWSADLDGTMFWM</sequence>
<keyword evidence="4" id="KW-1185">Reference proteome</keyword>
<dbReference type="PROSITE" id="PS50822">
    <property type="entry name" value="PIWI"/>
    <property type="match status" value="1"/>
</dbReference>
<reference evidence="3" key="1">
    <citation type="journal article" date="2020" name="Stud. Mycol.">
        <title>101 Dothideomycetes genomes: a test case for predicting lifestyles and emergence of pathogens.</title>
        <authorList>
            <person name="Haridas S."/>
            <person name="Albert R."/>
            <person name="Binder M."/>
            <person name="Bloem J."/>
            <person name="Labutti K."/>
            <person name="Salamov A."/>
            <person name="Andreopoulos B."/>
            <person name="Baker S."/>
            <person name="Barry K."/>
            <person name="Bills G."/>
            <person name="Bluhm B."/>
            <person name="Cannon C."/>
            <person name="Castanera R."/>
            <person name="Culley D."/>
            <person name="Daum C."/>
            <person name="Ezra D."/>
            <person name="Gonzalez J."/>
            <person name="Henrissat B."/>
            <person name="Kuo A."/>
            <person name="Liang C."/>
            <person name="Lipzen A."/>
            <person name="Lutzoni F."/>
            <person name="Magnuson J."/>
            <person name="Mondo S."/>
            <person name="Nolan M."/>
            <person name="Ohm R."/>
            <person name="Pangilinan J."/>
            <person name="Park H.-J."/>
            <person name="Ramirez L."/>
            <person name="Alfaro M."/>
            <person name="Sun H."/>
            <person name="Tritt A."/>
            <person name="Yoshinaga Y."/>
            <person name="Zwiers L.-H."/>
            <person name="Turgeon B."/>
            <person name="Goodwin S."/>
            <person name="Spatafora J."/>
            <person name="Crous P."/>
            <person name="Grigoriev I."/>
        </authorList>
    </citation>
    <scope>NUCLEOTIDE SEQUENCE</scope>
    <source>
        <strain evidence="3">CBS 627.86</strain>
    </source>
</reference>
<dbReference type="SMART" id="SM01163">
    <property type="entry name" value="DUF1785"/>
    <property type="match status" value="1"/>
</dbReference>
<dbReference type="AlphaFoldDB" id="A0A6A5ZSM8"/>
<dbReference type="InterPro" id="IPR036085">
    <property type="entry name" value="PAZ_dom_sf"/>
</dbReference>
<dbReference type="CDD" id="cd04657">
    <property type="entry name" value="Piwi_ago-like"/>
    <property type="match status" value="1"/>
</dbReference>
<evidence type="ECO:0000313" key="4">
    <source>
        <dbReference type="Proteomes" id="UP000799770"/>
    </source>
</evidence>
<gene>
    <name evidence="3" type="ORF">BDV96DRAFT_535848</name>
</gene>
<dbReference type="InterPro" id="IPR036397">
    <property type="entry name" value="RNaseH_sf"/>
</dbReference>
<evidence type="ECO:0000256" key="1">
    <source>
        <dbReference type="SAM" id="MobiDB-lite"/>
    </source>
</evidence>
<evidence type="ECO:0000259" key="2">
    <source>
        <dbReference type="PROSITE" id="PS50822"/>
    </source>
</evidence>
<dbReference type="SUPFAM" id="SSF101690">
    <property type="entry name" value="PAZ domain"/>
    <property type="match status" value="1"/>
</dbReference>
<dbReference type="InterPro" id="IPR045246">
    <property type="entry name" value="Piwi_ago-like"/>
</dbReference>